<dbReference type="Pfam" id="PF09397">
    <property type="entry name" value="FtsK_gamma"/>
    <property type="match status" value="1"/>
</dbReference>
<dbReference type="InterPro" id="IPR041027">
    <property type="entry name" value="FtsK_alpha"/>
</dbReference>
<dbReference type="InterPro" id="IPR050206">
    <property type="entry name" value="FtsK/SpoIIIE/SftA"/>
</dbReference>
<evidence type="ECO:0000256" key="2">
    <source>
        <dbReference type="ARBA" id="ARBA00022741"/>
    </source>
</evidence>
<dbReference type="SMART" id="SM00382">
    <property type="entry name" value="AAA"/>
    <property type="match status" value="1"/>
</dbReference>
<dbReference type="EMBL" id="AP019695">
    <property type="protein sequence ID" value="BBK21824.1"/>
    <property type="molecule type" value="Genomic_DNA"/>
</dbReference>
<feature type="transmembrane region" description="Helical" evidence="7">
    <location>
        <begin position="124"/>
        <end position="150"/>
    </location>
</feature>
<evidence type="ECO:0000313" key="9">
    <source>
        <dbReference type="EMBL" id="BBK21824.1"/>
    </source>
</evidence>
<dbReference type="SUPFAM" id="SSF52540">
    <property type="entry name" value="P-loop containing nucleoside triphosphate hydrolases"/>
    <property type="match status" value="1"/>
</dbReference>
<dbReference type="InterPro" id="IPR003593">
    <property type="entry name" value="AAA+_ATPase"/>
</dbReference>
<dbReference type="InterPro" id="IPR002543">
    <property type="entry name" value="FtsK_dom"/>
</dbReference>
<keyword evidence="7" id="KW-1133">Transmembrane helix</keyword>
<gene>
    <name evidence="9" type="primary">spoIIIE</name>
    <name evidence="9" type="ORF">Aargi30884_07270</name>
</gene>
<dbReference type="GO" id="GO:0005524">
    <property type="term" value="F:ATP binding"/>
    <property type="evidence" value="ECO:0007669"/>
    <property type="project" value="UniProtKB-UniRule"/>
</dbReference>
<dbReference type="PANTHER" id="PTHR22683:SF41">
    <property type="entry name" value="DNA TRANSLOCASE FTSK"/>
    <property type="match status" value="1"/>
</dbReference>
<dbReference type="Proteomes" id="UP000464754">
    <property type="component" value="Chromosome"/>
</dbReference>
<dbReference type="InterPro" id="IPR018541">
    <property type="entry name" value="Ftsk_gamma"/>
</dbReference>
<name>A0A6N4TH76_9FIRM</name>
<keyword evidence="4" id="KW-0238">DNA-binding</keyword>
<evidence type="ECO:0000256" key="1">
    <source>
        <dbReference type="ARBA" id="ARBA00006474"/>
    </source>
</evidence>
<evidence type="ECO:0000256" key="6">
    <source>
        <dbReference type="SAM" id="MobiDB-lite"/>
    </source>
</evidence>
<accession>A0A6N4TH76</accession>
<dbReference type="SMART" id="SM00843">
    <property type="entry name" value="Ftsk_gamma"/>
    <property type="match status" value="1"/>
</dbReference>
<feature type="binding site" evidence="5">
    <location>
        <begin position="464"/>
        <end position="471"/>
    </location>
    <ligand>
        <name>ATP</name>
        <dbReference type="ChEBI" id="CHEBI:30616"/>
    </ligand>
</feature>
<dbReference type="Gene3D" id="3.40.50.300">
    <property type="entry name" value="P-loop containing nucleotide triphosphate hydrolases"/>
    <property type="match status" value="1"/>
</dbReference>
<evidence type="ECO:0000313" key="10">
    <source>
        <dbReference type="Proteomes" id="UP000464754"/>
    </source>
</evidence>
<evidence type="ECO:0000256" key="3">
    <source>
        <dbReference type="ARBA" id="ARBA00022840"/>
    </source>
</evidence>
<feature type="transmembrane region" description="Helical" evidence="7">
    <location>
        <begin position="55"/>
        <end position="76"/>
    </location>
</feature>
<dbReference type="PANTHER" id="PTHR22683">
    <property type="entry name" value="SPORULATION PROTEIN RELATED"/>
    <property type="match status" value="1"/>
</dbReference>
<feature type="transmembrane region" description="Helical" evidence="7">
    <location>
        <begin position="83"/>
        <end position="104"/>
    </location>
</feature>
<feature type="domain" description="FtsK" evidence="8">
    <location>
        <begin position="447"/>
        <end position="640"/>
    </location>
</feature>
<keyword evidence="7" id="KW-0812">Transmembrane</keyword>
<dbReference type="Gene3D" id="3.30.980.40">
    <property type="match status" value="1"/>
</dbReference>
<dbReference type="AlphaFoldDB" id="A0A6N4TH76"/>
<reference evidence="10" key="1">
    <citation type="submission" date="2019-05" db="EMBL/GenBank/DDBJ databases">
        <title>Complete genome sequencing of Absiella argi strain JCM 30884.</title>
        <authorList>
            <person name="Sakamoto M."/>
            <person name="Murakami T."/>
            <person name="Mori H."/>
        </authorList>
    </citation>
    <scope>NUCLEOTIDE SEQUENCE [LARGE SCALE GENOMIC DNA]</scope>
    <source>
        <strain evidence="10">JCM 30884</strain>
    </source>
</reference>
<dbReference type="SUPFAM" id="SSF46785">
    <property type="entry name" value="Winged helix' DNA-binding domain"/>
    <property type="match status" value="1"/>
</dbReference>
<evidence type="ECO:0000256" key="5">
    <source>
        <dbReference type="PROSITE-ProRule" id="PRU00289"/>
    </source>
</evidence>
<dbReference type="Gene3D" id="1.10.10.10">
    <property type="entry name" value="Winged helix-like DNA-binding domain superfamily/Winged helix DNA-binding domain"/>
    <property type="match status" value="1"/>
</dbReference>
<keyword evidence="10" id="KW-1185">Reference proteome</keyword>
<dbReference type="GO" id="GO:0016020">
    <property type="term" value="C:membrane"/>
    <property type="evidence" value="ECO:0007669"/>
    <property type="project" value="UniProtKB-SubCell"/>
</dbReference>
<dbReference type="CDD" id="cd01127">
    <property type="entry name" value="TrwB_TraG_TraD_VirD4"/>
    <property type="match status" value="1"/>
</dbReference>
<dbReference type="Pfam" id="PF01580">
    <property type="entry name" value="FtsK_SpoIIIE"/>
    <property type="match status" value="1"/>
</dbReference>
<dbReference type="KEGG" id="aarg:Aargi30884_07270"/>
<dbReference type="GO" id="GO:0003677">
    <property type="term" value="F:DNA binding"/>
    <property type="evidence" value="ECO:0007669"/>
    <property type="project" value="UniProtKB-KW"/>
</dbReference>
<feature type="compositionally biased region" description="Basic and acidic residues" evidence="6">
    <location>
        <begin position="197"/>
        <end position="210"/>
    </location>
</feature>
<dbReference type="InterPro" id="IPR027417">
    <property type="entry name" value="P-loop_NTPase"/>
</dbReference>
<keyword evidence="7" id="KW-0472">Membrane</keyword>
<feature type="transmembrane region" description="Helical" evidence="7">
    <location>
        <begin position="21"/>
        <end position="43"/>
    </location>
</feature>
<dbReference type="PROSITE" id="PS50901">
    <property type="entry name" value="FTSK"/>
    <property type="match status" value="1"/>
</dbReference>
<sequence>MAAKKKTRKTQKKQQNKQQEIMVYVYSLALITLSTIGCLKIGFVGEVLTGVIQLVFGNLYGVLYAVVIVFSILWMLKKSVKDIPLQYSIGVGVLLTAWILASALPEDETIKGMAIFNSYVKNAFSVLTLEASSKGGIIGALLVSVCTFLFDFIGTKILIIALLVLGCILIISGPVYAHLKQRASSVKKPIAGVRESLKQKKENRNRAKQQEEDDQVDEKENTKQSVFDSINLEERIRPGQVSFLDVDDDFDIVTDKRSNASSNSLFLNADEEKKTSVLEDKKQEDKRIIEETIGMKDTFTSSFDEDYTNYRLPRLTLLNDAGKKGRSRTNIEAANESGRQLIEILDQFGVKATLVATHIGPAVTKFEVKPDLGVRVNKISNLQYDIKMALAAKDIRIEAPIPGKSAVGIEIPNVEKTMVHMKELLKTVPSKYEKSKLLFALGKDLMGNSVYGELNKMPHLLIAGATGSGKSVCVNSIITSILMRTKPDEVKLLLVDPKKVEFTPYRQVPHLLGPVITDGEEANRALKVIVNMMDKRYELFALAGVRNIGGYNTYIEEHPEEGLKRLPWIVVIIDELADLMLVAAKEVEASIQRITQLARAAGIHLIVATQRPSVDVITGVIKANIPSRIAFAVSSAVDSRTILDQMGAEKLLGYGDMLYIPVGETNAVRVQGVFVSDQEVQNICDFVSRQAKPKYEDAFLRLEALDSSLSNKDEEADPLYEEVKQFIISTRKASTSLIQRKFSIGYARAARLIDVLEERGIIGPSRGSKPREVLVRYEEEDSYE</sequence>
<protein>
    <submittedName>
        <fullName evidence="9">DNA translocase SpoIIIE</fullName>
    </submittedName>
</protein>
<proteinExistence type="inferred from homology"/>
<comment type="similarity">
    <text evidence="1">Belongs to the FtsK/SpoIIIE/SftA family.</text>
</comment>
<evidence type="ECO:0000256" key="7">
    <source>
        <dbReference type="SAM" id="Phobius"/>
    </source>
</evidence>
<keyword evidence="2 5" id="KW-0547">Nucleotide-binding</keyword>
<dbReference type="InterPro" id="IPR036390">
    <property type="entry name" value="WH_DNA-bd_sf"/>
</dbReference>
<evidence type="ECO:0000259" key="8">
    <source>
        <dbReference type="PROSITE" id="PS50901"/>
    </source>
</evidence>
<keyword evidence="3 5" id="KW-0067">ATP-binding</keyword>
<feature type="transmembrane region" description="Helical" evidence="7">
    <location>
        <begin position="157"/>
        <end position="179"/>
    </location>
</feature>
<dbReference type="RefSeq" id="WP_163051550.1">
    <property type="nucleotide sequence ID" value="NZ_AP019695.1"/>
</dbReference>
<dbReference type="Pfam" id="PF17854">
    <property type="entry name" value="FtsK_alpha"/>
    <property type="match status" value="1"/>
</dbReference>
<evidence type="ECO:0000256" key="4">
    <source>
        <dbReference type="ARBA" id="ARBA00023125"/>
    </source>
</evidence>
<dbReference type="InterPro" id="IPR036388">
    <property type="entry name" value="WH-like_DNA-bd_sf"/>
</dbReference>
<organism evidence="9 10">
    <name type="scientific">Amedibacterium intestinale</name>
    <dbReference type="NCBI Taxonomy" id="2583452"/>
    <lineage>
        <taxon>Bacteria</taxon>
        <taxon>Bacillati</taxon>
        <taxon>Bacillota</taxon>
        <taxon>Erysipelotrichia</taxon>
        <taxon>Erysipelotrichales</taxon>
        <taxon>Erysipelotrichaceae</taxon>
        <taxon>Amedibacterium</taxon>
    </lineage>
</organism>
<feature type="region of interest" description="Disordered" evidence="6">
    <location>
        <begin position="197"/>
        <end position="223"/>
    </location>
</feature>